<accession>A0A182S3Z5</accession>
<reference evidence="1" key="1">
    <citation type="submission" date="2020-05" db="UniProtKB">
        <authorList>
            <consortium name="EnsemblMetazoa"/>
        </authorList>
    </citation>
    <scope>IDENTIFICATION</scope>
    <source>
        <strain evidence="1">FUMOZ</strain>
    </source>
</reference>
<name>A0A182S3Z5_ANOFN</name>
<dbReference type="AlphaFoldDB" id="A0A182S3Z5"/>
<proteinExistence type="predicted"/>
<dbReference type="VEuPathDB" id="VectorBase:AFUN015123"/>
<evidence type="ECO:0000313" key="1">
    <source>
        <dbReference type="EnsemblMetazoa" id="AFUN015123-PA"/>
    </source>
</evidence>
<dbReference type="VEuPathDB" id="VectorBase:AFUN2_004297"/>
<dbReference type="EnsemblMetazoa" id="AFUN015123-RA">
    <property type="protein sequence ID" value="AFUN015123-PA"/>
    <property type="gene ID" value="AFUN015123"/>
</dbReference>
<sequence length="268" mass="29656">MTDKMIISVRTNYIKTLLSFLTCVAVIVSHLHTATAAPFHSSNKKIDKETEQIISKIEPQEQESISTYDQRQSGQYNIKVNIKDVKIIFADKDGIEGSLDDDTIYDYGDYDYDPSHLTVSPLPIFGIGSVSLTSSKPPKSSTKVPSSTTIKYGTKYTTDKPQRTTVTIPSTTPIQLTSTTEIFTPTPVAIMPLVQNQPLEAETSNGLLSADTFAENHATTENIQTTVKHTHTGKPVKVQQVPLSGHYDYQNIPVQVISDPFYKRSSKI</sequence>
<organism evidence="1">
    <name type="scientific">Anopheles funestus</name>
    <name type="common">African malaria mosquito</name>
    <dbReference type="NCBI Taxonomy" id="62324"/>
    <lineage>
        <taxon>Eukaryota</taxon>
        <taxon>Metazoa</taxon>
        <taxon>Ecdysozoa</taxon>
        <taxon>Arthropoda</taxon>
        <taxon>Hexapoda</taxon>
        <taxon>Insecta</taxon>
        <taxon>Pterygota</taxon>
        <taxon>Neoptera</taxon>
        <taxon>Endopterygota</taxon>
        <taxon>Diptera</taxon>
        <taxon>Nematocera</taxon>
        <taxon>Culicoidea</taxon>
        <taxon>Culicidae</taxon>
        <taxon>Anophelinae</taxon>
        <taxon>Anopheles</taxon>
    </lineage>
</organism>
<protein>
    <submittedName>
        <fullName evidence="1">Uncharacterized protein</fullName>
    </submittedName>
</protein>